<keyword evidence="4" id="KW-1185">Reference proteome</keyword>
<dbReference type="EMBL" id="BMAT01008349">
    <property type="protein sequence ID" value="GFR82877.1"/>
    <property type="molecule type" value="Genomic_DNA"/>
</dbReference>
<proteinExistence type="inferred from homology"/>
<evidence type="ECO:0000313" key="3">
    <source>
        <dbReference type="EMBL" id="GFR82877.1"/>
    </source>
</evidence>
<comment type="caution">
    <text evidence="3">The sequence shown here is derived from an EMBL/GenBank/DDBJ whole genome shotgun (WGS) entry which is preliminary data.</text>
</comment>
<name>A0AAV4GBU1_9GAST</name>
<protein>
    <submittedName>
        <fullName evidence="3">Exostosin-like 3</fullName>
    </submittedName>
</protein>
<evidence type="ECO:0000259" key="2">
    <source>
        <dbReference type="Pfam" id="PF03016"/>
    </source>
</evidence>
<accession>A0AAV4GBU1</accession>
<dbReference type="Proteomes" id="UP000762676">
    <property type="component" value="Unassembled WGS sequence"/>
</dbReference>
<comment type="similarity">
    <text evidence="1">Belongs to the glycosyltransferase 47 family.</text>
</comment>
<feature type="domain" description="Exostosin GT47" evidence="2">
    <location>
        <begin position="366"/>
        <end position="469"/>
    </location>
</feature>
<dbReference type="PANTHER" id="PTHR11062:SF73">
    <property type="entry name" value="EXOSTOSIN-LIKE 3"/>
    <property type="match status" value="1"/>
</dbReference>
<dbReference type="GO" id="GO:0016757">
    <property type="term" value="F:glycosyltransferase activity"/>
    <property type="evidence" value="ECO:0007669"/>
    <property type="project" value="InterPro"/>
</dbReference>
<evidence type="ECO:0000313" key="4">
    <source>
        <dbReference type="Proteomes" id="UP000762676"/>
    </source>
</evidence>
<evidence type="ECO:0000256" key="1">
    <source>
        <dbReference type="ARBA" id="ARBA00010271"/>
    </source>
</evidence>
<dbReference type="GO" id="GO:0005794">
    <property type="term" value="C:Golgi apparatus"/>
    <property type="evidence" value="ECO:0007669"/>
    <property type="project" value="TreeGrafter"/>
</dbReference>
<dbReference type="GO" id="GO:0015012">
    <property type="term" value="P:heparan sulfate proteoglycan biosynthetic process"/>
    <property type="evidence" value="ECO:0007669"/>
    <property type="project" value="UniProtKB-ARBA"/>
</dbReference>
<reference evidence="3 4" key="1">
    <citation type="journal article" date="2021" name="Elife">
        <title>Chloroplast acquisition without the gene transfer in kleptoplastic sea slugs, Plakobranchus ocellatus.</title>
        <authorList>
            <person name="Maeda T."/>
            <person name="Takahashi S."/>
            <person name="Yoshida T."/>
            <person name="Shimamura S."/>
            <person name="Takaki Y."/>
            <person name="Nagai Y."/>
            <person name="Toyoda A."/>
            <person name="Suzuki Y."/>
            <person name="Arimoto A."/>
            <person name="Ishii H."/>
            <person name="Satoh N."/>
            <person name="Nishiyama T."/>
            <person name="Hasebe M."/>
            <person name="Maruyama T."/>
            <person name="Minagawa J."/>
            <person name="Obokata J."/>
            <person name="Shigenobu S."/>
        </authorList>
    </citation>
    <scope>NUCLEOTIDE SEQUENCE [LARGE SCALE GENOMIC DNA]</scope>
</reference>
<gene>
    <name evidence="3" type="ORF">ElyMa_004109500</name>
</gene>
<dbReference type="InterPro" id="IPR040911">
    <property type="entry name" value="Exostosin_GT47"/>
</dbReference>
<dbReference type="AlphaFoldDB" id="A0AAV4GBU1"/>
<dbReference type="PANTHER" id="PTHR11062">
    <property type="entry name" value="EXOSTOSIN HEPARAN SULFATE GLYCOSYLTRANSFERASE -RELATED"/>
    <property type="match status" value="1"/>
</dbReference>
<organism evidence="3 4">
    <name type="scientific">Elysia marginata</name>
    <dbReference type="NCBI Taxonomy" id="1093978"/>
    <lineage>
        <taxon>Eukaryota</taxon>
        <taxon>Metazoa</taxon>
        <taxon>Spiralia</taxon>
        <taxon>Lophotrochozoa</taxon>
        <taxon>Mollusca</taxon>
        <taxon>Gastropoda</taxon>
        <taxon>Heterobranchia</taxon>
        <taxon>Euthyneura</taxon>
        <taxon>Panpulmonata</taxon>
        <taxon>Sacoglossa</taxon>
        <taxon>Placobranchoidea</taxon>
        <taxon>Plakobranchidae</taxon>
        <taxon>Elysia</taxon>
    </lineage>
</organism>
<dbReference type="Pfam" id="PF03016">
    <property type="entry name" value="Exostosin_GT47"/>
    <property type="match status" value="2"/>
</dbReference>
<feature type="domain" description="Exostosin GT47" evidence="2">
    <location>
        <begin position="86"/>
        <end position="268"/>
    </location>
</feature>
<sequence>MQHSTLTREIGQVKLTLDQLRFQRDESQSYIPNIRAPVQIIKDTGSVWNDGDADNIQLQQAREKFSPYTCSMETCFDFSRCSLVSGFPVYFYDPIVHMLTPAGADSIATVNETILATVRQFFDQSVYRTTDPKNACVFIVLLAGGVSQPPGSVFPQPPSPYKMEKFLYDLPYWGGDGRNHVLLHLTQTESFDPLIGVNTGRALLAKTTFTDSAFREGFDVVIPPNTGPELGDNLWKNLPPLSPIRRKMLLSFWGQFVSPSLIPSHNQRSRTKHKIVSDDDAYISRKRRRRRKPLAILHDPHIPPSLRSEDVANRQKNSPYYNLERAIVLSVEAFSNSPQGDVLVDTSCAGEKILAASLTNSSLAAQHEQLEKSTPSDWALCGTEQSRRDILLRSTFSLVLAPLNTTVDSTLAFQKRVLEALQHGSIPLLVGSTYRSKKLLPFSESLRWESAAVTLPVPRITEVPFYLQSYPDEDIAALRLQGREFYQKFLGSTFSILETLLAVLRQRLDIPAHPIPEEPSPSAFSANFTPLAYDGPDIEPDTDEVLGPIEAPFASETFRRNFSAGLLSDMFNKFGDPFHLYPHTPFQPVLPSEAKFLGSNYGFRPVNQGAGGDGISFSQALGGNYQREQFTSEQSNNSDTTFLC</sequence>
<dbReference type="InterPro" id="IPR004263">
    <property type="entry name" value="Exostosin"/>
</dbReference>